<dbReference type="RefSeq" id="WP_088215637.1">
    <property type="nucleotide sequence ID" value="NZ_NIPW01000022.1"/>
</dbReference>
<dbReference type="InterPro" id="IPR009056">
    <property type="entry name" value="Cyt_c-like_dom"/>
</dbReference>
<evidence type="ECO:0000313" key="8">
    <source>
        <dbReference type="Proteomes" id="UP000196878"/>
    </source>
</evidence>
<dbReference type="AlphaFoldDB" id="A0A212AAM7"/>
<reference evidence="7 8" key="1">
    <citation type="submission" date="2016-12" db="EMBL/GenBank/DDBJ databases">
        <title>Comparison of Traditional DNA-DNA Hybridization with In Silico Genomic Analysis.</title>
        <authorList>
            <person name="Nicholson A.C."/>
            <person name="Humrighouse B.W."/>
            <person name="Graziano J."/>
            <person name="Lasker B."/>
            <person name="Whitney A.M."/>
            <person name="Mcquiston J.R."/>
        </authorList>
    </citation>
    <scope>NUCLEOTIDE SEQUENCE [LARGE SCALE GENOMIC DNA]</scope>
    <source>
        <strain evidence="7 8">H2240</strain>
    </source>
</reference>
<sequence>MALARRGLNAPGWTALRMVARGIVAAALLAAPVSAEGAAGARSAHVNYVLRCAGCHGMTGEGTEIGGVPTFLDSISALAADDGGRSYIAHVPGINSADLSPAEIAAVLNYVVAEWGDPATDVPVFTEDEIARRHAEPMRDIVAARREVADRLAAEGKTTAPYPWP</sequence>
<dbReference type="GO" id="GO:0009055">
    <property type="term" value="F:electron transfer activity"/>
    <property type="evidence" value="ECO:0007669"/>
    <property type="project" value="InterPro"/>
</dbReference>
<dbReference type="GO" id="GO:0046872">
    <property type="term" value="F:metal ion binding"/>
    <property type="evidence" value="ECO:0007669"/>
    <property type="project" value="UniProtKB-KW"/>
</dbReference>
<accession>A0A212AAM7</accession>
<evidence type="ECO:0000313" key="7">
    <source>
        <dbReference type="EMBL" id="OWJ77297.1"/>
    </source>
</evidence>
<keyword evidence="2 4" id="KW-0479">Metal-binding</keyword>
<dbReference type="GO" id="GO:0020037">
    <property type="term" value="F:heme binding"/>
    <property type="evidence" value="ECO:0007669"/>
    <property type="project" value="InterPro"/>
</dbReference>
<dbReference type="PROSITE" id="PS51007">
    <property type="entry name" value="CYTC"/>
    <property type="match status" value="1"/>
</dbReference>
<evidence type="ECO:0000256" key="5">
    <source>
        <dbReference type="SAM" id="SignalP"/>
    </source>
</evidence>
<protein>
    <recommendedName>
        <fullName evidence="6">Cytochrome c domain-containing protein</fullName>
    </recommendedName>
</protein>
<dbReference type="Gene3D" id="1.10.760.10">
    <property type="entry name" value="Cytochrome c-like domain"/>
    <property type="match status" value="1"/>
</dbReference>
<keyword evidence="5" id="KW-0732">Signal</keyword>
<evidence type="ECO:0000256" key="1">
    <source>
        <dbReference type="ARBA" id="ARBA00022617"/>
    </source>
</evidence>
<name>A0A212AAM7_9RHOB</name>
<gene>
    <name evidence="7" type="ORF">CDV49_11750</name>
</gene>
<evidence type="ECO:0000256" key="3">
    <source>
        <dbReference type="ARBA" id="ARBA00023004"/>
    </source>
</evidence>
<evidence type="ECO:0000259" key="6">
    <source>
        <dbReference type="PROSITE" id="PS51007"/>
    </source>
</evidence>
<feature type="domain" description="Cytochrome c" evidence="6">
    <location>
        <begin position="35"/>
        <end position="115"/>
    </location>
</feature>
<organism evidence="7 8">
    <name type="scientific">Haematobacter genomosp. 1</name>
    <dbReference type="NCBI Taxonomy" id="366618"/>
    <lineage>
        <taxon>Bacteria</taxon>
        <taxon>Pseudomonadati</taxon>
        <taxon>Pseudomonadota</taxon>
        <taxon>Alphaproteobacteria</taxon>
        <taxon>Rhodobacterales</taxon>
        <taxon>Paracoccaceae</taxon>
        <taxon>Haematobacter</taxon>
    </lineage>
</organism>
<comment type="caution">
    <text evidence="7">The sequence shown here is derived from an EMBL/GenBank/DDBJ whole genome shotgun (WGS) entry which is preliminary data.</text>
</comment>
<proteinExistence type="predicted"/>
<dbReference type="OrthoDB" id="9811281at2"/>
<dbReference type="EMBL" id="NIPW01000022">
    <property type="protein sequence ID" value="OWJ77297.1"/>
    <property type="molecule type" value="Genomic_DNA"/>
</dbReference>
<keyword evidence="3 4" id="KW-0408">Iron</keyword>
<evidence type="ECO:0000256" key="4">
    <source>
        <dbReference type="PROSITE-ProRule" id="PRU00433"/>
    </source>
</evidence>
<keyword evidence="8" id="KW-1185">Reference proteome</keyword>
<keyword evidence="1 4" id="KW-0349">Heme</keyword>
<feature type="signal peptide" evidence="5">
    <location>
        <begin position="1"/>
        <end position="35"/>
    </location>
</feature>
<dbReference type="InterPro" id="IPR036909">
    <property type="entry name" value="Cyt_c-like_dom_sf"/>
</dbReference>
<feature type="chain" id="PRO_5012397292" description="Cytochrome c domain-containing protein" evidence="5">
    <location>
        <begin position="36"/>
        <end position="165"/>
    </location>
</feature>
<dbReference type="Proteomes" id="UP000196878">
    <property type="component" value="Unassembled WGS sequence"/>
</dbReference>
<evidence type="ECO:0000256" key="2">
    <source>
        <dbReference type="ARBA" id="ARBA00022723"/>
    </source>
</evidence>
<dbReference type="SUPFAM" id="SSF46626">
    <property type="entry name" value="Cytochrome c"/>
    <property type="match status" value="1"/>
</dbReference>